<evidence type="ECO:0008006" key="5">
    <source>
        <dbReference type="Google" id="ProtNLM"/>
    </source>
</evidence>
<feature type="region of interest" description="Disordered" evidence="1">
    <location>
        <begin position="62"/>
        <end position="91"/>
    </location>
</feature>
<dbReference type="AlphaFoldDB" id="Q7NQ45"/>
<dbReference type="Proteomes" id="UP000001424">
    <property type="component" value="Chromosome"/>
</dbReference>
<dbReference type="KEGG" id="cvi:CV_4295"/>
<name>Q7NQ45_CHRVO</name>
<keyword evidence="4" id="KW-1185">Reference proteome</keyword>
<feature type="signal peptide" evidence="2">
    <location>
        <begin position="1"/>
        <end position="29"/>
    </location>
</feature>
<proteinExistence type="predicted"/>
<dbReference type="eggNOG" id="ENOG50331Z6">
    <property type="taxonomic scope" value="Bacteria"/>
</dbReference>
<evidence type="ECO:0000313" key="4">
    <source>
        <dbReference type="Proteomes" id="UP000001424"/>
    </source>
</evidence>
<evidence type="ECO:0000256" key="2">
    <source>
        <dbReference type="SAM" id="SignalP"/>
    </source>
</evidence>
<dbReference type="HOGENOM" id="CLU_2022612_0_0_4"/>
<accession>Q7NQ45</accession>
<dbReference type="EMBL" id="AE016825">
    <property type="protein sequence ID" value="AAQ61955.1"/>
    <property type="molecule type" value="Genomic_DNA"/>
</dbReference>
<reference evidence="3 4" key="1">
    <citation type="journal article" date="2003" name="Proc. Natl. Acad. Sci. U.S.A.">
        <title>The complete genome sequence of Chromobacterium violaceum reveals remarkable and exploitable bacterial adaptability.</title>
        <authorList>
            <person name="Vasconcelos A.T.R."/>
            <person name="de Almeida D.F."/>
            <person name="Almeida F.C."/>
            <person name="de Almeida L.G.P."/>
            <person name="de Almeida R."/>
            <person name="Goncalves J.A.A."/>
            <person name="Andrade E.M."/>
            <person name="Antonio R.V."/>
            <person name="Araripe J."/>
            <person name="de Araujo M.F.F."/>
            <person name="Filho S.A."/>
            <person name="Azevedo V."/>
            <person name="Batista A.J."/>
            <person name="Bataus L.A.M."/>
            <person name="Batista J.S."/>
            <person name="Belo A."/>
            <person name="vander Berg C."/>
            <person name="Blamey J."/>
            <person name="Bogo M."/>
            <person name="Bonato S."/>
            <person name="Bordignon J."/>
            <person name="Brito C.A."/>
            <person name="Brocchi M."/>
            <person name="Burity H.A."/>
            <person name="Camargo A.A."/>
            <person name="Cardoso D.D.P."/>
            <person name="Carneiro N.P."/>
            <person name="Carraro D.M."/>
            <person name="Carvalho C.M.B."/>
            <person name="Cascardo J.C.M."/>
            <person name="Cavada B.S."/>
            <person name="Chueire L.M.O."/>
            <person name="Pasa T.B.C."/>
            <person name="Duran N."/>
            <person name="Fagundes N."/>
            <person name="Falcao C.L."/>
            <person name="Fantinatti F."/>
            <person name="Farias I.P."/>
            <person name="Felipe M.S.S."/>
            <person name="Ferrari L.P."/>
            <person name="Ferro J.A."/>
            <person name="Ferro M.I.T."/>
            <person name="Franco G.R."/>
            <person name="Freitas N.S.A."/>
            <person name="Furlan L.R."/>
            <person name="Gazzinelli R.T."/>
            <person name="Gomes E.A."/>
            <person name="Goncalves P.R."/>
            <person name="Grangeiro T.B."/>
            <person name="Grattapaglia D."/>
            <person name="Grisard E.C."/>
            <person name="Guimaraes C.T."/>
            <person name="Hanna E.S."/>
            <person name="Hungria M."/>
            <person name="Jardim S.N."/>
            <person name="Laurino J."/>
            <person name="Leoi L.C.T."/>
            <person name="Fassarella L."/>
            <person name="Lima A."/>
            <person name="Loureiro M.F."/>
            <person name="Lyra M.C.P."/>
            <person name="Macedo M."/>
            <person name="Madeira H.M.F."/>
            <person name="Manfio G.P."/>
            <person name="Maranhao A.Q."/>
            <person name="Martins W.S."/>
            <person name="di Mauro S.M.Z."/>
            <person name="de Medeiros S.R.B."/>
            <person name="Meissner R.D.V."/>
            <person name="Menck C.F.M."/>
            <person name="Moreira M.A.M."/>
            <person name="Nascimento F.F."/>
            <person name="Nicolas M.F."/>
            <person name="Oliveira J.G."/>
            <person name="Oliveira S.C."/>
            <person name="Paixao R.F.C."/>
            <person name="Parente J.A."/>
            <person name="Pedrosa F.O."/>
            <person name="Pena S.J.D."/>
            <person name="Perreira J.O."/>
            <person name="Perreira M."/>
            <person name="Pinto L.S.R.C."/>
            <person name="Pinto L.S."/>
            <person name="Porto J.I.R."/>
            <person name="Potrich D.P."/>
            <person name="Neto C.E.R."/>
            <person name="Reis A.M.M."/>
            <person name="Rigo L.U."/>
            <person name="Rondinelli E."/>
            <person name="dos Santos E.B.P."/>
            <person name="Santos F.R."/>
            <person name="Schneider M.P.C."/>
            <person name="Seuanez H.N."/>
            <person name="Silva A.M.R."/>
            <person name="da Silva A.L.C."/>
            <person name="Silva D.W."/>
            <person name="Silva R."/>
            <person name="Simoes I.C."/>
            <person name="Simon D."/>
            <person name="Soares C.M.A."/>
            <person name="Soares R.B.A."/>
            <person name="Souza E.M."/>
            <person name="Souza K.R.L."/>
            <person name="Souza R.C."/>
            <person name="Steffens M.B.R."/>
            <person name="Steindel M."/>
            <person name="Teixeira S.R."/>
            <person name="Urmenyi T."/>
            <person name="Vettore A."/>
            <person name="Wassem R."/>
            <person name="Zaha A."/>
            <person name="Simpson A.J.G."/>
        </authorList>
    </citation>
    <scope>NUCLEOTIDE SEQUENCE [LARGE SCALE GENOMIC DNA]</scope>
    <source>
        <strain evidence="4">ATCC 12472 / DSM 30191 / JCM 1249 / NBRC 12614 / NCIMB 9131 / NCTC 9757</strain>
    </source>
</reference>
<feature type="chain" id="PRO_5004289142" description="Lipoprotein" evidence="2">
    <location>
        <begin position="30"/>
        <end position="122"/>
    </location>
</feature>
<evidence type="ECO:0000256" key="1">
    <source>
        <dbReference type="SAM" id="MobiDB-lite"/>
    </source>
</evidence>
<dbReference type="STRING" id="243365.CV_4295"/>
<protein>
    <recommendedName>
        <fullName evidence="5">Lipoprotein</fullName>
    </recommendedName>
</protein>
<dbReference type="PROSITE" id="PS51257">
    <property type="entry name" value="PROKAR_LIPOPROTEIN"/>
    <property type="match status" value="1"/>
</dbReference>
<evidence type="ECO:0000313" key="3">
    <source>
        <dbReference type="EMBL" id="AAQ61955.1"/>
    </source>
</evidence>
<keyword evidence="2" id="KW-0732">Signal</keyword>
<organism evidence="3 4">
    <name type="scientific">Chromobacterium violaceum (strain ATCC 12472 / DSM 30191 / JCM 1249 / CCUG 213 / NBRC 12614 / NCIMB 9131 / NCTC 9757 / MK)</name>
    <dbReference type="NCBI Taxonomy" id="243365"/>
    <lineage>
        <taxon>Bacteria</taxon>
        <taxon>Pseudomonadati</taxon>
        <taxon>Pseudomonadota</taxon>
        <taxon>Betaproteobacteria</taxon>
        <taxon>Neisseriales</taxon>
        <taxon>Chromobacteriaceae</taxon>
        <taxon>Chromobacterium</taxon>
    </lineage>
</organism>
<gene>
    <name evidence="3" type="ordered locus">CV_4295</name>
</gene>
<sequence>MPKPMSLLRAVLPLAISLSLLACATPLRAAPALSLNSPRPPQQVADCLQQGLQKLHIPDDFVERREESDGSRSLALRNPVSDASGTRVDILPRGEGSRLEVRLNGMPLSPAWKKQIHGCTRK</sequence>